<dbReference type="GO" id="GO:0000976">
    <property type="term" value="F:transcription cis-regulatory region binding"/>
    <property type="evidence" value="ECO:0007669"/>
    <property type="project" value="TreeGrafter"/>
</dbReference>
<dbReference type="RefSeq" id="WP_185671805.1">
    <property type="nucleotide sequence ID" value="NZ_JACJVP010000042.1"/>
</dbReference>
<proteinExistence type="predicted"/>
<dbReference type="AlphaFoldDB" id="A0A7X0VHY4"/>
<dbReference type="InterPro" id="IPR010982">
    <property type="entry name" value="Lambda_DNA-bd_dom_sf"/>
</dbReference>
<organism evidence="6 7">
    <name type="scientific">Cohnella nanjingensis</name>
    <dbReference type="NCBI Taxonomy" id="1387779"/>
    <lineage>
        <taxon>Bacteria</taxon>
        <taxon>Bacillati</taxon>
        <taxon>Bacillota</taxon>
        <taxon>Bacilli</taxon>
        <taxon>Bacillales</taxon>
        <taxon>Paenibacillaceae</taxon>
        <taxon>Cohnella</taxon>
    </lineage>
</organism>
<keyword evidence="4" id="KW-0804">Transcription</keyword>
<dbReference type="PANTHER" id="PTHR30146:SF148">
    <property type="entry name" value="HTH-TYPE TRANSCRIPTIONAL REPRESSOR PURR-RELATED"/>
    <property type="match status" value="1"/>
</dbReference>
<keyword evidence="1" id="KW-0678">Repressor</keyword>
<dbReference type="Gene3D" id="1.10.260.40">
    <property type="entry name" value="lambda repressor-like DNA-binding domains"/>
    <property type="match status" value="1"/>
</dbReference>
<dbReference type="CDD" id="cd01392">
    <property type="entry name" value="HTH_LacI"/>
    <property type="match status" value="1"/>
</dbReference>
<comment type="caution">
    <text evidence="6">The sequence shown here is derived from an EMBL/GenBank/DDBJ whole genome shotgun (WGS) entry which is preliminary data.</text>
</comment>
<evidence type="ECO:0000256" key="3">
    <source>
        <dbReference type="ARBA" id="ARBA00023125"/>
    </source>
</evidence>
<keyword evidence="7" id="KW-1185">Reference proteome</keyword>
<evidence type="ECO:0000256" key="1">
    <source>
        <dbReference type="ARBA" id="ARBA00022491"/>
    </source>
</evidence>
<gene>
    <name evidence="6" type="ORF">H7C19_25060</name>
</gene>
<dbReference type="InterPro" id="IPR028082">
    <property type="entry name" value="Peripla_BP_I"/>
</dbReference>
<evidence type="ECO:0000313" key="6">
    <source>
        <dbReference type="EMBL" id="MBB6673958.1"/>
    </source>
</evidence>
<dbReference type="GO" id="GO:0003700">
    <property type="term" value="F:DNA-binding transcription factor activity"/>
    <property type="evidence" value="ECO:0007669"/>
    <property type="project" value="TreeGrafter"/>
</dbReference>
<dbReference type="SUPFAM" id="SSF47413">
    <property type="entry name" value="lambda repressor-like DNA-binding domains"/>
    <property type="match status" value="1"/>
</dbReference>
<dbReference type="Gene3D" id="3.40.50.2300">
    <property type="match status" value="2"/>
</dbReference>
<keyword evidence="3 6" id="KW-0238">DNA-binding</keyword>
<dbReference type="CDD" id="cd19974">
    <property type="entry name" value="PBP1_LacI-like"/>
    <property type="match status" value="1"/>
</dbReference>
<evidence type="ECO:0000259" key="5">
    <source>
        <dbReference type="PROSITE" id="PS50932"/>
    </source>
</evidence>
<protein>
    <submittedName>
        <fullName evidence="6">LacI family DNA-binding transcriptional regulator</fullName>
    </submittedName>
</protein>
<keyword evidence="2" id="KW-0805">Transcription regulation</keyword>
<evidence type="ECO:0000256" key="4">
    <source>
        <dbReference type="ARBA" id="ARBA00023163"/>
    </source>
</evidence>
<dbReference type="SUPFAM" id="SSF53822">
    <property type="entry name" value="Periplasmic binding protein-like I"/>
    <property type="match status" value="1"/>
</dbReference>
<accession>A0A7X0VHY4</accession>
<dbReference type="PROSITE" id="PS50932">
    <property type="entry name" value="HTH_LACI_2"/>
    <property type="match status" value="1"/>
</dbReference>
<evidence type="ECO:0000313" key="7">
    <source>
        <dbReference type="Proteomes" id="UP000547209"/>
    </source>
</evidence>
<evidence type="ECO:0000256" key="2">
    <source>
        <dbReference type="ARBA" id="ARBA00023015"/>
    </source>
</evidence>
<sequence>MSKKVTMQQIADQVGVSKFAVSKALAGKSGVSAETRERIIGAATQLGYFVQKRPKGGGLRAMAEQQTGQTQRDTIIVLIPNVRYQNRHSFYWGRIIDGITTGLEEHHIGIMIVTEHITDNFSKLINPEGVLGLIGVGLISNQLLLEIRNLGIPFVMVDHEDPLIPSDALFMNNYECVRRVTNYLLGNGHRSLQFVGNTRYSRSFYDRWLGFRSMLEEQEVPLAQSPRLMSFEGDNRSEITETLEGILQEMASEDGLPTAFVCANDSIAICVMTVLMKMGINVPDQISVTGFDNIEDAAMASPTLSTVHVNKEALGQRAVETLLWRIRHPDGPKERILLSGDFVLRQSTASAIGPADGGR</sequence>
<dbReference type="SMART" id="SM00354">
    <property type="entry name" value="HTH_LACI"/>
    <property type="match status" value="1"/>
</dbReference>
<dbReference type="InterPro" id="IPR000843">
    <property type="entry name" value="HTH_LacI"/>
</dbReference>
<dbReference type="InterPro" id="IPR046335">
    <property type="entry name" value="LacI/GalR-like_sensor"/>
</dbReference>
<name>A0A7X0VHY4_9BACL</name>
<reference evidence="6 7" key="1">
    <citation type="submission" date="2020-08" db="EMBL/GenBank/DDBJ databases">
        <title>Cohnella phylogeny.</title>
        <authorList>
            <person name="Dunlap C."/>
        </authorList>
    </citation>
    <scope>NUCLEOTIDE SEQUENCE [LARGE SCALE GENOMIC DNA]</scope>
    <source>
        <strain evidence="6 7">DSM 28246</strain>
    </source>
</reference>
<dbReference type="Pfam" id="PF00356">
    <property type="entry name" value="LacI"/>
    <property type="match status" value="1"/>
</dbReference>
<dbReference type="Proteomes" id="UP000547209">
    <property type="component" value="Unassembled WGS sequence"/>
</dbReference>
<dbReference type="PANTHER" id="PTHR30146">
    <property type="entry name" value="LACI-RELATED TRANSCRIPTIONAL REPRESSOR"/>
    <property type="match status" value="1"/>
</dbReference>
<feature type="domain" description="HTH lacI-type" evidence="5">
    <location>
        <begin position="5"/>
        <end position="61"/>
    </location>
</feature>
<dbReference type="EMBL" id="JACJVP010000042">
    <property type="protein sequence ID" value="MBB6673958.1"/>
    <property type="molecule type" value="Genomic_DNA"/>
</dbReference>
<dbReference type="Pfam" id="PF13377">
    <property type="entry name" value="Peripla_BP_3"/>
    <property type="match status" value="1"/>
</dbReference>